<gene>
    <name evidence="1" type="ORF">IPN02_02435</name>
</gene>
<sequence length="154" mass="16234">MGPSGEIAALAVGFGHLVPEDTIAVERRVETASGNLTYQFPLAGLASWLCLKSDAIMRRDKAKDAYDVVWTLDALGPAAASDRVASSPLVAGDSAGELEAQLTLLVADQFRDIDSVGPTQYATFLEGDAGESERRHALGTVSEFARALAERGVI</sequence>
<dbReference type="AlphaFoldDB" id="A0A936TD63"/>
<proteinExistence type="predicted"/>
<name>A0A936TD63_9ACTN</name>
<evidence type="ECO:0000313" key="1">
    <source>
        <dbReference type="EMBL" id="MBK9295737.1"/>
    </source>
</evidence>
<reference evidence="1 2" key="1">
    <citation type="submission" date="2020-10" db="EMBL/GenBank/DDBJ databases">
        <title>Connecting structure to function with the recovery of over 1000 high-quality activated sludge metagenome-assembled genomes encoding full-length rRNA genes using long-read sequencing.</title>
        <authorList>
            <person name="Singleton C.M."/>
            <person name="Petriglieri F."/>
            <person name="Kristensen J.M."/>
            <person name="Kirkegaard R.H."/>
            <person name="Michaelsen T.Y."/>
            <person name="Andersen M.H."/>
            <person name="Karst S.M."/>
            <person name="Dueholm M.S."/>
            <person name="Nielsen P.H."/>
            <person name="Albertsen M."/>
        </authorList>
    </citation>
    <scope>NUCLEOTIDE SEQUENCE [LARGE SCALE GENOMIC DNA]</scope>
    <source>
        <strain evidence="1">Lyne_18-Q3-R50-59_MAXAC.006</strain>
    </source>
</reference>
<organism evidence="1 2">
    <name type="scientific">Candidatus Neomicrothrix subdominans</name>
    <dbReference type="NCBI Taxonomy" id="2954438"/>
    <lineage>
        <taxon>Bacteria</taxon>
        <taxon>Bacillati</taxon>
        <taxon>Actinomycetota</taxon>
        <taxon>Acidimicrobiia</taxon>
        <taxon>Acidimicrobiales</taxon>
        <taxon>Microthrixaceae</taxon>
        <taxon>Candidatus Neomicrothrix</taxon>
    </lineage>
</organism>
<protein>
    <submittedName>
        <fullName evidence="1">Uncharacterized protein</fullName>
    </submittedName>
</protein>
<evidence type="ECO:0000313" key="2">
    <source>
        <dbReference type="Proteomes" id="UP000727993"/>
    </source>
</evidence>
<dbReference type="EMBL" id="JADJZA010000001">
    <property type="protein sequence ID" value="MBK9295737.1"/>
    <property type="molecule type" value="Genomic_DNA"/>
</dbReference>
<comment type="caution">
    <text evidence="1">The sequence shown here is derived from an EMBL/GenBank/DDBJ whole genome shotgun (WGS) entry which is preliminary data.</text>
</comment>
<accession>A0A936TD63</accession>
<dbReference type="Proteomes" id="UP000727993">
    <property type="component" value="Unassembled WGS sequence"/>
</dbReference>